<dbReference type="Proteomes" id="UP001165121">
    <property type="component" value="Unassembled WGS sequence"/>
</dbReference>
<evidence type="ECO:0000313" key="2">
    <source>
        <dbReference type="EMBL" id="GMF39389.1"/>
    </source>
</evidence>
<evidence type="ECO:0000313" key="3">
    <source>
        <dbReference type="Proteomes" id="UP001165121"/>
    </source>
</evidence>
<reference evidence="2" key="1">
    <citation type="submission" date="2023-04" db="EMBL/GenBank/DDBJ databases">
        <title>Phytophthora fragariaefolia NBRC 109709.</title>
        <authorList>
            <person name="Ichikawa N."/>
            <person name="Sato H."/>
            <person name="Tonouchi N."/>
        </authorList>
    </citation>
    <scope>NUCLEOTIDE SEQUENCE</scope>
    <source>
        <strain evidence="2">NBRC 109709</strain>
    </source>
</reference>
<gene>
    <name evidence="2" type="ORF">Pfra01_001168200</name>
</gene>
<proteinExistence type="predicted"/>
<comment type="caution">
    <text evidence="2">The sequence shown here is derived from an EMBL/GenBank/DDBJ whole genome shotgun (WGS) entry which is preliminary data.</text>
</comment>
<feature type="region of interest" description="Disordered" evidence="1">
    <location>
        <begin position="271"/>
        <end position="304"/>
    </location>
</feature>
<name>A0A9W7CQY3_9STRA</name>
<protein>
    <submittedName>
        <fullName evidence="2">Unnamed protein product</fullName>
    </submittedName>
</protein>
<accession>A0A9W7CQY3</accession>
<dbReference type="OrthoDB" id="129696at2759"/>
<evidence type="ECO:0000256" key="1">
    <source>
        <dbReference type="SAM" id="MobiDB-lite"/>
    </source>
</evidence>
<feature type="compositionally biased region" description="Basic and acidic residues" evidence="1">
    <location>
        <begin position="289"/>
        <end position="304"/>
    </location>
</feature>
<dbReference type="AlphaFoldDB" id="A0A9W7CQY3"/>
<sequence>MDRKRINRQLMREEDARSRAVEMALKQAEAASERAKQVLVDNRNEYPVRRVVGLPYVRVTGALLKSKQATAALPRFLDIDTDVFHAFALGKQILPASREAVMQALCPTGLTPAFDKSLDIHLWGNATVLFIPALEGMYLDFLLQEATVDEEDFAFFRWVRTGAVTPEILSRLTQIEKGDERLRIDDNYYDAPTPIGTPRPLLLFIQFPQVRAGQWKPVALWVECIHQLQSATTLGTSMMDEAAETVSEYEAKRQRRVEENQRMLQSLKLPIMSRPSPRPQPVKATVKLEPTRRSSRQEKRRTIAEQQEQKRLLIKVKEREEKEKQKKLGELKRGHNLVLKEQKLQKKQKMQMQELEAKGKEETRLQQLKLRELKEIRRRNAEIQRFIQEELNKQAVLAMKTQQLERERQIGAVQREAERVKHAEQQCQNPITVPGVDGKHTVQHQQQ</sequence>
<organism evidence="2 3">
    <name type="scientific">Phytophthora fragariaefolia</name>
    <dbReference type="NCBI Taxonomy" id="1490495"/>
    <lineage>
        <taxon>Eukaryota</taxon>
        <taxon>Sar</taxon>
        <taxon>Stramenopiles</taxon>
        <taxon>Oomycota</taxon>
        <taxon>Peronosporomycetes</taxon>
        <taxon>Peronosporales</taxon>
        <taxon>Peronosporaceae</taxon>
        <taxon>Phytophthora</taxon>
    </lineage>
</organism>
<feature type="region of interest" description="Disordered" evidence="1">
    <location>
        <begin position="423"/>
        <end position="447"/>
    </location>
</feature>
<keyword evidence="3" id="KW-1185">Reference proteome</keyword>
<dbReference type="EMBL" id="BSXT01001162">
    <property type="protein sequence ID" value="GMF39389.1"/>
    <property type="molecule type" value="Genomic_DNA"/>
</dbReference>